<organism evidence="2 3">
    <name type="scientific">Paragonimus heterotremus</name>
    <dbReference type="NCBI Taxonomy" id="100268"/>
    <lineage>
        <taxon>Eukaryota</taxon>
        <taxon>Metazoa</taxon>
        <taxon>Spiralia</taxon>
        <taxon>Lophotrochozoa</taxon>
        <taxon>Platyhelminthes</taxon>
        <taxon>Trematoda</taxon>
        <taxon>Digenea</taxon>
        <taxon>Plagiorchiida</taxon>
        <taxon>Troglotremata</taxon>
        <taxon>Troglotrematidae</taxon>
        <taxon>Paragonimus</taxon>
    </lineage>
</organism>
<evidence type="ECO:0000313" key="3">
    <source>
        <dbReference type="Proteomes" id="UP000748531"/>
    </source>
</evidence>
<keyword evidence="1" id="KW-0812">Transmembrane</keyword>
<dbReference type="EMBL" id="LUCH01001395">
    <property type="protein sequence ID" value="KAF5403151.1"/>
    <property type="molecule type" value="Genomic_DNA"/>
</dbReference>
<reference evidence="2" key="1">
    <citation type="submission" date="2019-05" db="EMBL/GenBank/DDBJ databases">
        <title>Annotation for the trematode Paragonimus heterotremus.</title>
        <authorList>
            <person name="Choi Y.-J."/>
        </authorList>
    </citation>
    <scope>NUCLEOTIDE SEQUENCE</scope>
    <source>
        <strain evidence="2">LC</strain>
    </source>
</reference>
<name>A0A8J4T0P5_9TREM</name>
<keyword evidence="1" id="KW-0472">Membrane</keyword>
<evidence type="ECO:0000256" key="1">
    <source>
        <dbReference type="SAM" id="Phobius"/>
    </source>
</evidence>
<dbReference type="Proteomes" id="UP000748531">
    <property type="component" value="Unassembled WGS sequence"/>
</dbReference>
<protein>
    <submittedName>
        <fullName evidence="2">Uncharacterized protein</fullName>
    </submittedName>
</protein>
<dbReference type="AlphaFoldDB" id="A0A8J4T0P5"/>
<keyword evidence="1" id="KW-1133">Transmembrane helix</keyword>
<accession>A0A8J4T0P5</accession>
<gene>
    <name evidence="2" type="ORF">PHET_03680</name>
</gene>
<keyword evidence="3" id="KW-1185">Reference proteome</keyword>
<evidence type="ECO:0000313" key="2">
    <source>
        <dbReference type="EMBL" id="KAF5403151.1"/>
    </source>
</evidence>
<feature type="transmembrane region" description="Helical" evidence="1">
    <location>
        <begin position="87"/>
        <end position="106"/>
    </location>
</feature>
<comment type="caution">
    <text evidence="2">The sequence shown here is derived from an EMBL/GenBank/DDBJ whole genome shotgun (WGS) entry which is preliminary data.</text>
</comment>
<proteinExistence type="predicted"/>
<sequence length="178" mass="19971">MLVHSSAFTHTHTSTHIHPVIPDSFRVAFSICWFSCPSGNMFWDQCPFGNLNIRSSLVVCNMSVLVSGTLSKAVLQTYGHSSLLEQISLSIIVVLLHVLLCVSVSTRPVDFQLRRSINKGAFGCTNSYSVYGSKFNESNTDQTHFEATISVQQWNYLTRKCDLRLPGSIRRRKRGIKS</sequence>